<dbReference type="Proteomes" id="UP000254161">
    <property type="component" value="Unassembled WGS sequence"/>
</dbReference>
<evidence type="ECO:0000256" key="1">
    <source>
        <dbReference type="SAM" id="Coils"/>
    </source>
</evidence>
<dbReference type="GeneID" id="77231623"/>
<evidence type="ECO:0000313" key="2">
    <source>
        <dbReference type="EMBL" id="SUX41084.1"/>
    </source>
</evidence>
<protein>
    <submittedName>
        <fullName evidence="2">Putative cytoplasmic protein</fullName>
    </submittedName>
</protein>
<proteinExistence type="predicted"/>
<keyword evidence="1" id="KW-0175">Coiled coil</keyword>
<dbReference type="RefSeq" id="WP_115631344.1">
    <property type="nucleotide sequence ID" value="NZ_JANKIR010000043.1"/>
</dbReference>
<dbReference type="AlphaFoldDB" id="A0A381F3S4"/>
<organism evidence="2 3">
    <name type="scientific">Campylobacter upsaliensis</name>
    <dbReference type="NCBI Taxonomy" id="28080"/>
    <lineage>
        <taxon>Bacteria</taxon>
        <taxon>Pseudomonadati</taxon>
        <taxon>Campylobacterota</taxon>
        <taxon>Epsilonproteobacteria</taxon>
        <taxon>Campylobacterales</taxon>
        <taxon>Campylobacteraceae</taxon>
        <taxon>Campylobacter</taxon>
    </lineage>
</organism>
<name>A0A381F3S4_CAMUP</name>
<sequence>MKFIFASFILSTLLYAGNTKELSLGEVKPFAERDMIELIQEHMVKNKDEIEARANKLREQAKENVIQYKPKGLTPLTPALEDRVFYPDLTYTLNEDIKDINGKVLYKKGFSFNPANYVKISYALVIIDGTNRKEVEWFKQSGFANKLTHKLLLSNGSFYELNKELKQEVFYLMPQIKDKFKIEKTPSIITQESNKIKVSEICLPCIEQNATKTNNENLENNLSKNLNANSNLDNNLIQDLNNSFKAKQ</sequence>
<reference evidence="2 3" key="1">
    <citation type="submission" date="2018-06" db="EMBL/GenBank/DDBJ databases">
        <authorList>
            <consortium name="Pathogen Informatics"/>
            <person name="Doyle S."/>
        </authorList>
    </citation>
    <scope>NUCLEOTIDE SEQUENCE [LARGE SCALE GENOMIC DNA]</scope>
    <source>
        <strain evidence="2 3">NCTC12264</strain>
    </source>
</reference>
<dbReference type="EMBL" id="UFUZ01000002">
    <property type="protein sequence ID" value="SUX41084.1"/>
    <property type="molecule type" value="Genomic_DNA"/>
</dbReference>
<gene>
    <name evidence="2" type="ORF">NCTC12264_01902</name>
</gene>
<accession>A0A381F3S4</accession>
<feature type="coiled-coil region" evidence="1">
    <location>
        <begin position="40"/>
        <end position="67"/>
    </location>
</feature>
<evidence type="ECO:0000313" key="3">
    <source>
        <dbReference type="Proteomes" id="UP000254161"/>
    </source>
</evidence>